<feature type="chain" id="PRO_5024436499" evidence="8">
    <location>
        <begin position="21"/>
        <end position="1177"/>
    </location>
</feature>
<feature type="coiled-coil region" evidence="7">
    <location>
        <begin position="28"/>
        <end position="55"/>
    </location>
</feature>
<dbReference type="SUPFAM" id="SSF52058">
    <property type="entry name" value="L domain-like"/>
    <property type="match status" value="1"/>
</dbReference>
<feature type="domain" description="Disease resistance R13L4/SHOC-2-like LRR" evidence="12">
    <location>
        <begin position="579"/>
        <end position="909"/>
    </location>
</feature>
<dbReference type="InterPro" id="IPR002182">
    <property type="entry name" value="NB-ARC"/>
</dbReference>
<comment type="caution">
    <text evidence="13">The sequence shown here is derived from an EMBL/GenBank/DDBJ whole genome shotgun (WGS) entry which is preliminary data.</text>
</comment>
<dbReference type="Pfam" id="PF00931">
    <property type="entry name" value="NB-ARC"/>
    <property type="match status" value="1"/>
</dbReference>
<dbReference type="PANTHER" id="PTHR36766">
    <property type="entry name" value="PLANT BROAD-SPECTRUM MILDEW RESISTANCE PROTEIN RPW8"/>
    <property type="match status" value="1"/>
</dbReference>
<feature type="signal peptide" evidence="8">
    <location>
        <begin position="1"/>
        <end position="20"/>
    </location>
</feature>
<dbReference type="InterPro" id="IPR032675">
    <property type="entry name" value="LRR_dom_sf"/>
</dbReference>
<dbReference type="Gene3D" id="1.10.8.430">
    <property type="entry name" value="Helical domain of apoptotic protease-activating factors"/>
    <property type="match status" value="1"/>
</dbReference>
<dbReference type="PRINTS" id="PR00364">
    <property type="entry name" value="DISEASERSIST"/>
</dbReference>
<dbReference type="InterPro" id="IPR058922">
    <property type="entry name" value="WHD_DRP"/>
</dbReference>
<dbReference type="SUPFAM" id="SSF52540">
    <property type="entry name" value="P-loop containing nucleoside triphosphate hydrolases"/>
    <property type="match status" value="1"/>
</dbReference>
<dbReference type="InterPro" id="IPR055414">
    <property type="entry name" value="LRR_R13L4/SHOC2-like"/>
</dbReference>
<dbReference type="Gene3D" id="1.10.10.10">
    <property type="entry name" value="Winged helix-like DNA-binding domain superfamily/Winged helix DNA-binding domain"/>
    <property type="match status" value="1"/>
</dbReference>
<keyword evidence="6" id="KW-0067">ATP-binding</keyword>
<evidence type="ECO:0000256" key="5">
    <source>
        <dbReference type="ARBA" id="ARBA00022821"/>
    </source>
</evidence>
<sequence length="1177" mass="134351">MSEIVLSAFLSVLFEKLASASLEKLAPYNDINSEIKKLQRLLLQIRDVLTDASQKEITDLSVKQWLKDLQHLAYDIDDMLDDLATEAMHRELTDESESHISKVRKFFSNCFSKHSSWTKMMKDKMHNITIKLKDLIEEKHTLGLIVKEESKPKHINRRLQTSMVHVSSIVGRQVEKEELVHKLLRDEPCIQNFSIVPIVGMGGVGKTTLARLLYDEKQVKDHFELRAWVCVSDDFDSFAISKVIFQSVAGVNKEFADLNLLQVALRDHLREKRFLLVLDDVWSESCEDWEMLVGPFHACSSGSKIIVTTRKEHLLKKLGYNLNKKLQSLSDEDSLSLVALHALGVHNFDSHLSLKTQVESIVKKCDGLPLALIALGRLLRTKMDNEEDWKEVLSSEIWDLQGGGGIIPALSLSYNDLSAGLKQLFAYCSLFPKDFMFDKEELVLLWMAEGFLNQSTSCSSTKERLGHQYFDELLSRSFFQHAPNNKSLFVMHDLMNDLATYVAGEFFFRINNEMEKDVRKEVLEKCHHLSFVREQYTPYKKFETFKRAKSLRTLLALSPRVVKCQQRFFLTNKIITDLLPELLLLRVLNLSEYEISEVPEFIGTLRHLRYLNLSRTRITQLPESVCNLYNLQTLNVAGCHSLAKLPNTFLKLKNLRHLDISDTPRLNQMPLGIGELKSLQTLSKIIIGGESGFEIVNLKDLENLVGKISIVGLDKVQNAIHARDANFSQKRLSELKVEWNDMSYAFRNKILEKEVLNELKPHYDYLKQLTIRSYGGLDFPYWVGDPLFLQLNQVSIHGCKRCISLPPLGQLPSLKKLYIDGMNGVKVVGLEFLGTGHVFRSLKMLSFVNMPGWEKWSTNSGVVFPCLQRLHIRNCPNLIQVSLQVLPSLNVLELNKCNSGVLRRLVEVASSVTRLNIIRISGLNDVAWRAVIEYLGAVEELSIWWCNGIRYLWESEAVVSKVLVNLRNLKVYGCGDLVSLGEKEEEKCNRNLLTSLKKLEVMSCCVMKRFNCPCSLETLYVSSCSSVTTISLPKEGQKLKSLGISGCKKLLQREWGGQNNNNKSSMPMLEYVSIQRWPNLKSIIELNYLVHLTKLSIEYCENLESFPINELPDLTSLRELVIMNCPCMDDSFPCGMWPPKLHSLKIGKLKKPIFKWGPQKFPTSFANLSLYGDNGVK</sequence>
<evidence type="ECO:0000313" key="14">
    <source>
        <dbReference type="Proteomes" id="UP000326396"/>
    </source>
</evidence>
<evidence type="ECO:0000256" key="6">
    <source>
        <dbReference type="ARBA" id="ARBA00022840"/>
    </source>
</evidence>
<dbReference type="InterPro" id="IPR027417">
    <property type="entry name" value="P-loop_NTPase"/>
</dbReference>
<proteinExistence type="inferred from homology"/>
<dbReference type="Pfam" id="PF18052">
    <property type="entry name" value="Rx_N"/>
    <property type="match status" value="1"/>
</dbReference>
<dbReference type="SUPFAM" id="SSF52047">
    <property type="entry name" value="RNI-like"/>
    <property type="match status" value="1"/>
</dbReference>
<dbReference type="InterPro" id="IPR041118">
    <property type="entry name" value="Rx_N"/>
</dbReference>
<evidence type="ECO:0000313" key="13">
    <source>
        <dbReference type="EMBL" id="KAD6452975.1"/>
    </source>
</evidence>
<name>A0A5N6PH70_9ASTR</name>
<reference evidence="13 14" key="1">
    <citation type="submission" date="2019-05" db="EMBL/GenBank/DDBJ databases">
        <title>Mikania micrantha, genome provides insights into the molecular mechanism of rapid growth.</title>
        <authorList>
            <person name="Liu B."/>
        </authorList>
    </citation>
    <scope>NUCLEOTIDE SEQUENCE [LARGE SCALE GENOMIC DNA]</scope>
    <source>
        <strain evidence="13">NLD-2019</strain>
        <tissue evidence="13">Leaf</tissue>
    </source>
</reference>
<dbReference type="OrthoDB" id="25838at2759"/>
<keyword evidence="7" id="KW-0175">Coiled coil</keyword>
<keyword evidence="5" id="KW-0611">Plant defense</keyword>
<dbReference type="Gene3D" id="3.80.10.10">
    <property type="entry name" value="Ribonuclease Inhibitor"/>
    <property type="match status" value="4"/>
</dbReference>
<dbReference type="FunFam" id="3.40.50.300:FF:001091">
    <property type="entry name" value="Probable disease resistance protein At1g61300"/>
    <property type="match status" value="1"/>
</dbReference>
<dbReference type="Proteomes" id="UP000326396">
    <property type="component" value="Linkage Group LG12"/>
</dbReference>
<gene>
    <name evidence="13" type="ORF">E3N88_07680</name>
</gene>
<evidence type="ECO:0000256" key="1">
    <source>
        <dbReference type="ARBA" id="ARBA00008894"/>
    </source>
</evidence>
<evidence type="ECO:0000256" key="4">
    <source>
        <dbReference type="ARBA" id="ARBA00022741"/>
    </source>
</evidence>
<keyword evidence="3" id="KW-0677">Repeat</keyword>
<dbReference type="Gene3D" id="1.20.5.4130">
    <property type="match status" value="1"/>
</dbReference>
<evidence type="ECO:0000256" key="3">
    <source>
        <dbReference type="ARBA" id="ARBA00022737"/>
    </source>
</evidence>
<dbReference type="GO" id="GO:0043531">
    <property type="term" value="F:ADP binding"/>
    <property type="evidence" value="ECO:0007669"/>
    <property type="project" value="InterPro"/>
</dbReference>
<evidence type="ECO:0000256" key="8">
    <source>
        <dbReference type="SAM" id="SignalP"/>
    </source>
</evidence>
<keyword evidence="4" id="KW-0547">Nucleotide-binding</keyword>
<comment type="similarity">
    <text evidence="1">Belongs to the disease resistance NB-LRR family.</text>
</comment>
<dbReference type="AlphaFoldDB" id="A0A5N6PH70"/>
<dbReference type="InterPro" id="IPR036388">
    <property type="entry name" value="WH-like_DNA-bd_sf"/>
</dbReference>
<keyword evidence="2" id="KW-0433">Leucine-rich repeat</keyword>
<keyword evidence="8" id="KW-0732">Signal</keyword>
<protein>
    <submittedName>
        <fullName evidence="13">Uncharacterized protein</fullName>
    </submittedName>
</protein>
<dbReference type="PANTHER" id="PTHR36766:SF61">
    <property type="entry name" value="NB-ARC DOMAIN DISEASE RESISTANCE PROTEIN"/>
    <property type="match status" value="1"/>
</dbReference>
<dbReference type="GO" id="GO:0005524">
    <property type="term" value="F:ATP binding"/>
    <property type="evidence" value="ECO:0007669"/>
    <property type="project" value="UniProtKB-KW"/>
</dbReference>
<accession>A0A5N6PH70</accession>
<organism evidence="13 14">
    <name type="scientific">Mikania micrantha</name>
    <name type="common">bitter vine</name>
    <dbReference type="NCBI Taxonomy" id="192012"/>
    <lineage>
        <taxon>Eukaryota</taxon>
        <taxon>Viridiplantae</taxon>
        <taxon>Streptophyta</taxon>
        <taxon>Embryophyta</taxon>
        <taxon>Tracheophyta</taxon>
        <taxon>Spermatophyta</taxon>
        <taxon>Magnoliopsida</taxon>
        <taxon>eudicotyledons</taxon>
        <taxon>Gunneridae</taxon>
        <taxon>Pentapetalae</taxon>
        <taxon>asterids</taxon>
        <taxon>campanulids</taxon>
        <taxon>Asterales</taxon>
        <taxon>Asteraceae</taxon>
        <taxon>Asteroideae</taxon>
        <taxon>Heliantheae alliance</taxon>
        <taxon>Eupatorieae</taxon>
        <taxon>Mikania</taxon>
    </lineage>
</organism>
<evidence type="ECO:0000259" key="12">
    <source>
        <dbReference type="Pfam" id="PF23598"/>
    </source>
</evidence>
<evidence type="ECO:0000256" key="7">
    <source>
        <dbReference type="SAM" id="Coils"/>
    </source>
</evidence>
<feature type="domain" description="Disease resistance protein winged helix" evidence="11">
    <location>
        <begin position="430"/>
        <end position="499"/>
    </location>
</feature>
<evidence type="ECO:0000256" key="2">
    <source>
        <dbReference type="ARBA" id="ARBA00022614"/>
    </source>
</evidence>
<evidence type="ECO:0000259" key="11">
    <source>
        <dbReference type="Pfam" id="PF23559"/>
    </source>
</evidence>
<dbReference type="EMBL" id="SZYD01000004">
    <property type="protein sequence ID" value="KAD6452975.1"/>
    <property type="molecule type" value="Genomic_DNA"/>
</dbReference>
<dbReference type="InterPro" id="IPR042197">
    <property type="entry name" value="Apaf_helical"/>
</dbReference>
<evidence type="ECO:0000259" key="10">
    <source>
        <dbReference type="Pfam" id="PF18052"/>
    </source>
</evidence>
<dbReference type="FunFam" id="1.10.10.10:FF:000322">
    <property type="entry name" value="Probable disease resistance protein At1g63360"/>
    <property type="match status" value="1"/>
</dbReference>
<dbReference type="Gene3D" id="3.40.50.300">
    <property type="entry name" value="P-loop containing nucleotide triphosphate hydrolases"/>
    <property type="match status" value="1"/>
</dbReference>
<feature type="domain" description="Disease resistance N-terminal" evidence="10">
    <location>
        <begin position="9"/>
        <end position="98"/>
    </location>
</feature>
<feature type="domain" description="NB-ARC" evidence="9">
    <location>
        <begin position="175"/>
        <end position="340"/>
    </location>
</feature>
<dbReference type="Pfam" id="PF23559">
    <property type="entry name" value="WHD_DRP"/>
    <property type="match status" value="1"/>
</dbReference>
<dbReference type="GO" id="GO:0051607">
    <property type="term" value="P:defense response to virus"/>
    <property type="evidence" value="ECO:0007669"/>
    <property type="project" value="UniProtKB-ARBA"/>
</dbReference>
<evidence type="ECO:0000259" key="9">
    <source>
        <dbReference type="Pfam" id="PF00931"/>
    </source>
</evidence>
<keyword evidence="14" id="KW-1185">Reference proteome</keyword>
<dbReference type="Pfam" id="PF23598">
    <property type="entry name" value="LRR_14"/>
    <property type="match status" value="1"/>
</dbReference>